<protein>
    <submittedName>
        <fullName evidence="2">Uncharacterized protein</fullName>
    </submittedName>
</protein>
<feature type="compositionally biased region" description="Polar residues" evidence="1">
    <location>
        <begin position="114"/>
        <end position="130"/>
    </location>
</feature>
<accession>A0A7T8KBB0</accession>
<dbReference type="Proteomes" id="UP000595437">
    <property type="component" value="Chromosome 3"/>
</dbReference>
<gene>
    <name evidence="2" type="ORF">FKW44_004414</name>
</gene>
<reference evidence="3" key="1">
    <citation type="submission" date="2021-01" db="EMBL/GenBank/DDBJ databases">
        <title>Caligus Genome Assembly.</title>
        <authorList>
            <person name="Gallardo-Escarate C."/>
        </authorList>
    </citation>
    <scope>NUCLEOTIDE SEQUENCE [LARGE SCALE GENOMIC DNA]</scope>
</reference>
<feature type="region of interest" description="Disordered" evidence="1">
    <location>
        <begin position="57"/>
        <end position="79"/>
    </location>
</feature>
<name>A0A7T8KBB0_CALRO</name>
<feature type="compositionally biased region" description="Low complexity" evidence="1">
    <location>
        <begin position="94"/>
        <end position="105"/>
    </location>
</feature>
<proteinExistence type="predicted"/>
<organism evidence="2 3">
    <name type="scientific">Caligus rogercresseyi</name>
    <name type="common">Sea louse</name>
    <dbReference type="NCBI Taxonomy" id="217165"/>
    <lineage>
        <taxon>Eukaryota</taxon>
        <taxon>Metazoa</taxon>
        <taxon>Ecdysozoa</taxon>
        <taxon>Arthropoda</taxon>
        <taxon>Crustacea</taxon>
        <taxon>Multicrustacea</taxon>
        <taxon>Hexanauplia</taxon>
        <taxon>Copepoda</taxon>
        <taxon>Siphonostomatoida</taxon>
        <taxon>Caligidae</taxon>
        <taxon>Caligus</taxon>
    </lineage>
</organism>
<keyword evidence="3" id="KW-1185">Reference proteome</keyword>
<evidence type="ECO:0000313" key="2">
    <source>
        <dbReference type="EMBL" id="QQP52300.1"/>
    </source>
</evidence>
<dbReference type="AlphaFoldDB" id="A0A7T8KBB0"/>
<dbReference type="EMBL" id="CP045892">
    <property type="protein sequence ID" value="QQP52300.1"/>
    <property type="molecule type" value="Genomic_DNA"/>
</dbReference>
<sequence>MGFSWSPLRTQARRFVSARNGSTWRVTKRTTSWVYSAASTKTGNCFLPLNPCPKHQQAPHFLQRHGGGRPQAPLPGWRPTAPRLLPLLVLQVEPGGPSHTHSPGGQRLNLRRAPSQSPFQGRSPQCRPQD</sequence>
<evidence type="ECO:0000313" key="3">
    <source>
        <dbReference type="Proteomes" id="UP000595437"/>
    </source>
</evidence>
<feature type="region of interest" description="Disordered" evidence="1">
    <location>
        <begin position="92"/>
        <end position="130"/>
    </location>
</feature>
<evidence type="ECO:0000256" key="1">
    <source>
        <dbReference type="SAM" id="MobiDB-lite"/>
    </source>
</evidence>